<proteinExistence type="predicted"/>
<keyword evidence="2" id="KW-0548">Nucleotidyltransferase</keyword>
<dbReference type="CDD" id="cd01650">
    <property type="entry name" value="RT_nLTR_like"/>
    <property type="match status" value="1"/>
</dbReference>
<dbReference type="InterPro" id="IPR043502">
    <property type="entry name" value="DNA/RNA_pol_sf"/>
</dbReference>
<dbReference type="Pfam" id="PF00078">
    <property type="entry name" value="RVT_1"/>
    <property type="match status" value="1"/>
</dbReference>
<protein>
    <submittedName>
        <fullName evidence="2">RNA-directed DNA polymerase (Reverse transcriptase) domain containing protein</fullName>
    </submittedName>
</protein>
<keyword evidence="2" id="KW-0695">RNA-directed DNA polymerase</keyword>
<feature type="domain" description="Reverse transcriptase" evidence="1">
    <location>
        <begin position="95"/>
        <end position="354"/>
    </location>
</feature>
<reference evidence="2" key="2">
    <citation type="submission" date="2013-05" db="EMBL/GenBank/DDBJ databases">
        <title>The genome and transcriptome of Haemonchus contortus: a key model parasite for drug and vaccine discovery.</title>
        <authorList>
            <person name="Laing R."/>
            <person name="Kikuchi T."/>
            <person name="Martinelli A."/>
            <person name="Tsai I.J."/>
            <person name="Beech R.N."/>
            <person name="Redman E."/>
            <person name="Holroyd N."/>
            <person name="Bartley D.J."/>
            <person name="Beasley H."/>
            <person name="Britton C."/>
            <person name="Curran D."/>
            <person name="Devaney E."/>
            <person name="Gilabert A."/>
            <person name="Jackson F."/>
            <person name="Hunt M."/>
            <person name="Johnston S."/>
            <person name="Kryukov I."/>
            <person name="Li K."/>
            <person name="Morrison A.A."/>
            <person name="Reid A.J."/>
            <person name="Sargison N."/>
            <person name="Saunders G."/>
            <person name="Wasmuth J.D."/>
            <person name="Wolstenholme A."/>
            <person name="Berriman M."/>
            <person name="Gilleard J.S."/>
            <person name="Cotton J.A."/>
        </authorList>
    </citation>
    <scope>NUCLEOTIDE SEQUENCE [LARGE SCALE GENOMIC DNA]</scope>
    <source>
        <strain evidence="2">ISE/inbred ISE</strain>
    </source>
</reference>
<gene>
    <name evidence="2" type="ORF">HCOI_01245700</name>
</gene>
<dbReference type="SUPFAM" id="SSF56672">
    <property type="entry name" value="DNA/RNA polymerases"/>
    <property type="match status" value="1"/>
</dbReference>
<organism evidence="2">
    <name type="scientific">Haemonchus contortus</name>
    <name type="common">Barber pole worm</name>
    <dbReference type="NCBI Taxonomy" id="6289"/>
    <lineage>
        <taxon>Eukaryota</taxon>
        <taxon>Metazoa</taxon>
        <taxon>Ecdysozoa</taxon>
        <taxon>Nematoda</taxon>
        <taxon>Chromadorea</taxon>
        <taxon>Rhabditida</taxon>
        <taxon>Rhabditina</taxon>
        <taxon>Rhabditomorpha</taxon>
        <taxon>Strongyloidea</taxon>
        <taxon>Trichostrongylidae</taxon>
        <taxon>Haemonchus</taxon>
    </lineage>
</organism>
<dbReference type="GO" id="GO:0003964">
    <property type="term" value="F:RNA-directed DNA polymerase activity"/>
    <property type="evidence" value="ECO:0007669"/>
    <property type="project" value="UniProtKB-KW"/>
</dbReference>
<dbReference type="PANTHER" id="PTHR33332">
    <property type="entry name" value="REVERSE TRANSCRIPTASE DOMAIN-CONTAINING PROTEIN"/>
    <property type="match status" value="1"/>
</dbReference>
<keyword evidence="2" id="KW-0808">Transferase</keyword>
<dbReference type="PROSITE" id="PS50878">
    <property type="entry name" value="RT_POL"/>
    <property type="match status" value="1"/>
</dbReference>
<dbReference type="EMBL" id="CAVP010058573">
    <property type="protein sequence ID" value="CDL94887.1"/>
    <property type="molecule type" value="Genomic_DNA"/>
</dbReference>
<sequence>MTLSFIVITLRWNLSEDIFLVFTWNLIHQLARWSIVQSVSEATSQISFFPPLTSARSVLKNPKTSASEPFDGLPQILFKECHTSLCKPLARLFNISFLLGEVPGLWKNAIVTAIPKQLEATKVSEYRPISLTPTAAEVMEKLIFDKLSSWFDKFHLIPVEQHGFLPGSSTCTNLLDTWYDVCRAVNNGKSVDAIHLDLSKAFDKVCYPKLISKLERYGVRGKTLSLIKAYLYGGSLTVRVGISFSGSYACTSGVPQGGVLSPLLFLIYTIELPQLLKTCSDIHVQIYADDIKVYAAYDDTNSGIVQQALRLSMERVNEWASSWDIPLDLNKCLVMHFGNAIANDYIINGMSPKY</sequence>
<name>W6NRX8_HAECO</name>
<dbReference type="InterPro" id="IPR000477">
    <property type="entry name" value="RT_dom"/>
</dbReference>
<reference evidence="2" key="1">
    <citation type="submission" date="2013-03" db="EMBL/GenBank/DDBJ databases">
        <authorList>
            <person name="Aslett M."/>
        </authorList>
    </citation>
    <scope>NUCLEOTIDE SEQUENCE [LARGE SCALE GENOMIC DNA]</scope>
    <source>
        <strain evidence="2">ISE/inbred ISE</strain>
    </source>
</reference>
<dbReference type="AlphaFoldDB" id="W6NRX8"/>
<evidence type="ECO:0000313" key="2">
    <source>
        <dbReference type="EMBL" id="CDL94887.1"/>
    </source>
</evidence>
<comment type="caution">
    <text evidence="2">The sequence shown here is derived from an EMBL/GenBank/DDBJ whole genome shotgun (WGS) entry which is preliminary data.</text>
</comment>
<evidence type="ECO:0000259" key="1">
    <source>
        <dbReference type="PROSITE" id="PS50878"/>
    </source>
</evidence>
<accession>W6NRX8</accession>